<proteinExistence type="inferred from homology"/>
<name>A0A923NN70_9FIRM</name>
<accession>A0A923NN70</accession>
<comment type="caution">
    <text evidence="8">The sequence shown here is derived from an EMBL/GenBank/DDBJ whole genome shotgun (WGS) entry which is preliminary data.</text>
</comment>
<keyword evidence="6" id="KW-0812">Transmembrane</keyword>
<dbReference type="InterPro" id="IPR029045">
    <property type="entry name" value="ClpP/crotonase-like_dom_sf"/>
</dbReference>
<evidence type="ECO:0000256" key="1">
    <source>
        <dbReference type="ARBA" id="ARBA00008683"/>
    </source>
</evidence>
<feature type="transmembrane region" description="Helical" evidence="6">
    <location>
        <begin position="65"/>
        <end position="86"/>
    </location>
</feature>
<evidence type="ECO:0000256" key="4">
    <source>
        <dbReference type="ARBA" id="ARBA00022825"/>
    </source>
</evidence>
<organism evidence="8 9">
    <name type="scientific">Zhenpiania hominis</name>
    <dbReference type="NCBI Taxonomy" id="2763644"/>
    <lineage>
        <taxon>Bacteria</taxon>
        <taxon>Bacillati</taxon>
        <taxon>Bacillota</taxon>
        <taxon>Clostridia</taxon>
        <taxon>Peptostreptococcales</taxon>
        <taxon>Anaerovoracaceae</taxon>
        <taxon>Zhenpiania</taxon>
    </lineage>
</organism>
<feature type="compositionally biased region" description="Gly residues" evidence="5">
    <location>
        <begin position="46"/>
        <end position="55"/>
    </location>
</feature>
<dbReference type="SUPFAM" id="SSF52096">
    <property type="entry name" value="ClpP/crotonase"/>
    <property type="match status" value="1"/>
</dbReference>
<dbReference type="InterPro" id="IPR004635">
    <property type="entry name" value="Pept_S49_SppA"/>
</dbReference>
<keyword evidence="9" id="KW-1185">Reference proteome</keyword>
<dbReference type="Gene3D" id="3.90.226.10">
    <property type="entry name" value="2-enoyl-CoA Hydratase, Chain A, domain 1"/>
    <property type="match status" value="1"/>
</dbReference>
<feature type="region of interest" description="Disordered" evidence="5">
    <location>
        <begin position="1"/>
        <end position="58"/>
    </location>
</feature>
<keyword evidence="6" id="KW-1133">Transmembrane helix</keyword>
<dbReference type="AlphaFoldDB" id="A0A923NN70"/>
<dbReference type="Pfam" id="PF01343">
    <property type="entry name" value="Peptidase_S49"/>
    <property type="match status" value="1"/>
</dbReference>
<evidence type="ECO:0000256" key="3">
    <source>
        <dbReference type="ARBA" id="ARBA00022801"/>
    </source>
</evidence>
<keyword evidence="2" id="KW-0645">Protease</keyword>
<dbReference type="InterPro" id="IPR002142">
    <property type="entry name" value="Peptidase_S49"/>
</dbReference>
<evidence type="ECO:0000256" key="6">
    <source>
        <dbReference type="SAM" id="Phobius"/>
    </source>
</evidence>
<dbReference type="Gene3D" id="6.20.330.10">
    <property type="match status" value="1"/>
</dbReference>
<evidence type="ECO:0000256" key="5">
    <source>
        <dbReference type="SAM" id="MobiDB-lite"/>
    </source>
</evidence>
<comment type="similarity">
    <text evidence="1">Belongs to the peptidase S49 family.</text>
</comment>
<protein>
    <submittedName>
        <fullName evidence="8">Signal peptide peptidase SppA</fullName>
    </submittedName>
</protein>
<evidence type="ECO:0000313" key="9">
    <source>
        <dbReference type="Proteomes" id="UP000602647"/>
    </source>
</evidence>
<gene>
    <name evidence="8" type="primary">sppA</name>
    <name evidence="8" type="ORF">H9L42_14525</name>
</gene>
<dbReference type="PANTHER" id="PTHR42987:SF7">
    <property type="entry name" value="SIGNAL PEPTIDE PEPTIDASE SPPA-RELATED"/>
    <property type="match status" value="1"/>
</dbReference>
<dbReference type="Proteomes" id="UP000602647">
    <property type="component" value="Unassembled WGS sequence"/>
</dbReference>
<evidence type="ECO:0000259" key="7">
    <source>
        <dbReference type="Pfam" id="PF01343"/>
    </source>
</evidence>
<dbReference type="GO" id="GO:0006508">
    <property type="term" value="P:proteolysis"/>
    <property type="evidence" value="ECO:0007669"/>
    <property type="project" value="UniProtKB-KW"/>
</dbReference>
<dbReference type="GO" id="GO:0008236">
    <property type="term" value="F:serine-type peptidase activity"/>
    <property type="evidence" value="ECO:0007669"/>
    <property type="project" value="UniProtKB-KW"/>
</dbReference>
<keyword evidence="4" id="KW-0720">Serine protease</keyword>
<keyword evidence="3" id="KW-0378">Hydrolase</keyword>
<evidence type="ECO:0000313" key="8">
    <source>
        <dbReference type="EMBL" id="MBC6681036.1"/>
    </source>
</evidence>
<dbReference type="InterPro" id="IPR047272">
    <property type="entry name" value="S49_SppA_C"/>
</dbReference>
<dbReference type="RefSeq" id="WP_187304133.1">
    <property type="nucleotide sequence ID" value="NZ_JACRYT010000024.1"/>
</dbReference>
<reference evidence="8" key="1">
    <citation type="submission" date="2020-08" db="EMBL/GenBank/DDBJ databases">
        <title>Genome public.</title>
        <authorList>
            <person name="Liu C."/>
            <person name="Sun Q."/>
        </authorList>
    </citation>
    <scope>NUCLEOTIDE SEQUENCE</scope>
    <source>
        <strain evidence="8">BX12</strain>
    </source>
</reference>
<sequence length="372" mass="40915">MEEKKKGIISEPDENGIRYYTFGQSEGRSPLPPSQEDSDEKKEAFAGGGSGGQGGSPRRNRKKPFIILGCILLAVILLGVACGSLFEDEDSNYADIREDHISVLYIEGTIGKDSSDGYNHQWVLDRIEDAINNSNNKGLILFLNTPGGSVYETDEIYLKLREYQDTGRPLYSAMGSMAASGGYYISASADKIIANRNCWTGSIGVTAGTVFDISGFLEKYGIKTVTITAGENKAMGSMTQPLTQEQREIYQSLVDEAYDQFTQIVAEGRNMNIKTVRKLADGRVYTARQALENGLVDQIGTLDDAISDMRSTYSLADCPVYEMKYEDNSLFSSLFRLMAEKDSGSQGNAAALLEYMNEQGQVPISYMSEIQK</sequence>
<dbReference type="NCBIfam" id="TIGR00706">
    <property type="entry name" value="SppA_dom"/>
    <property type="match status" value="1"/>
</dbReference>
<feature type="domain" description="Peptidase S49" evidence="7">
    <location>
        <begin position="164"/>
        <end position="311"/>
    </location>
</feature>
<dbReference type="EMBL" id="JACRYT010000024">
    <property type="protein sequence ID" value="MBC6681036.1"/>
    <property type="molecule type" value="Genomic_DNA"/>
</dbReference>
<keyword evidence="6" id="KW-0472">Membrane</keyword>
<dbReference type="CDD" id="cd07023">
    <property type="entry name" value="S49_Sppa_N_C"/>
    <property type="match status" value="1"/>
</dbReference>
<evidence type="ECO:0000256" key="2">
    <source>
        <dbReference type="ARBA" id="ARBA00022670"/>
    </source>
</evidence>
<dbReference type="PANTHER" id="PTHR42987">
    <property type="entry name" value="PEPTIDASE S49"/>
    <property type="match status" value="1"/>
</dbReference>